<dbReference type="EMBL" id="RZNB01000003">
    <property type="protein sequence ID" value="RWZ50970.1"/>
    <property type="molecule type" value="Genomic_DNA"/>
</dbReference>
<reference evidence="1 2" key="1">
    <citation type="submission" date="2018-12" db="EMBL/GenBank/DDBJ databases">
        <authorList>
            <person name="Li F."/>
        </authorList>
    </citation>
    <scope>NUCLEOTIDE SEQUENCE [LARGE SCALE GENOMIC DNA]</scope>
    <source>
        <strain evidence="1 2">11W25H-1</strain>
    </source>
</reference>
<organism evidence="1 2">
    <name type="scientific">Labedella phragmitis</name>
    <dbReference type="NCBI Taxonomy" id="2498849"/>
    <lineage>
        <taxon>Bacteria</taxon>
        <taxon>Bacillati</taxon>
        <taxon>Actinomycetota</taxon>
        <taxon>Actinomycetes</taxon>
        <taxon>Micrococcales</taxon>
        <taxon>Microbacteriaceae</taxon>
        <taxon>Labedella</taxon>
    </lineage>
</organism>
<dbReference type="AlphaFoldDB" id="A0A444PSX8"/>
<name>A0A444PSX8_9MICO</name>
<gene>
    <name evidence="1" type="ORF">ELQ90_09140</name>
</gene>
<protein>
    <submittedName>
        <fullName evidence="1">Uncharacterized protein</fullName>
    </submittedName>
</protein>
<comment type="caution">
    <text evidence="1">The sequence shown here is derived from an EMBL/GenBank/DDBJ whole genome shotgun (WGS) entry which is preliminary data.</text>
</comment>
<evidence type="ECO:0000313" key="2">
    <source>
        <dbReference type="Proteomes" id="UP000288547"/>
    </source>
</evidence>
<dbReference type="RefSeq" id="WP_128494965.1">
    <property type="nucleotide sequence ID" value="NZ_RZNB01000003.1"/>
</dbReference>
<proteinExistence type="predicted"/>
<dbReference type="OrthoDB" id="5019938at2"/>
<keyword evidence="2" id="KW-1185">Reference proteome</keyword>
<accession>A0A444PSX8</accession>
<sequence>MAADHWSDFVVIGGLNPDFLAPNAPAPHLGTTDVDILFELGFIHDRDELDFAWLDDALARGGFVPRPGVSGWQWNAVLGDTLVRLDLLCDVLDNVGQPLALPGAHEAAAQNLDGPAAALQQTIDRTLPVPLSVRREIPEAPQEVTIRFTGLGGYIAAKAAAMLARRKPKDSYDLMFVALYNPGGVPAAARAVLNTPSAEYRPEPRIAVEAAMSLLSQPDGLAAGHFARQMQQAGDDEGEDALRQDASIGARKFLELLRAD</sequence>
<evidence type="ECO:0000313" key="1">
    <source>
        <dbReference type="EMBL" id="RWZ50970.1"/>
    </source>
</evidence>
<dbReference type="Proteomes" id="UP000288547">
    <property type="component" value="Unassembled WGS sequence"/>
</dbReference>